<name>V5BI58_TRYCR</name>
<feature type="region of interest" description="Disordered" evidence="1">
    <location>
        <begin position="280"/>
        <end position="310"/>
    </location>
</feature>
<dbReference type="EMBL" id="AYLP01000031">
    <property type="protein sequence ID" value="ESS67434.1"/>
    <property type="molecule type" value="Genomic_DNA"/>
</dbReference>
<feature type="compositionally biased region" description="Polar residues" evidence="1">
    <location>
        <begin position="297"/>
        <end position="306"/>
    </location>
</feature>
<feature type="region of interest" description="Disordered" evidence="1">
    <location>
        <begin position="839"/>
        <end position="861"/>
    </location>
</feature>
<feature type="compositionally biased region" description="Polar residues" evidence="1">
    <location>
        <begin position="152"/>
        <end position="165"/>
    </location>
</feature>
<feature type="region of interest" description="Disordered" evidence="1">
    <location>
        <begin position="226"/>
        <end position="253"/>
    </location>
</feature>
<dbReference type="InterPro" id="IPR003323">
    <property type="entry name" value="OTU_dom"/>
</dbReference>
<feature type="region of interest" description="Disordered" evidence="1">
    <location>
        <begin position="142"/>
        <end position="170"/>
    </location>
</feature>
<dbReference type="PANTHER" id="PTHR12419:SF11">
    <property type="entry name" value="OTU DOMAIN-CONTAINING PROTEIN DDB_G0284757"/>
    <property type="match status" value="1"/>
</dbReference>
<dbReference type="VEuPathDB" id="TriTrypDB:TCDM_03872"/>
<dbReference type="PANTHER" id="PTHR12419">
    <property type="entry name" value="OTU DOMAIN CONTAINING PROTEIN"/>
    <property type="match status" value="1"/>
</dbReference>
<feature type="region of interest" description="Disordered" evidence="1">
    <location>
        <begin position="495"/>
        <end position="544"/>
    </location>
</feature>
<dbReference type="AlphaFoldDB" id="V5BI58"/>
<gene>
    <name evidence="3" type="ORF">TCDM_03872</name>
</gene>
<feature type="compositionally biased region" description="Polar residues" evidence="1">
    <location>
        <begin position="839"/>
        <end position="852"/>
    </location>
</feature>
<comment type="caution">
    <text evidence="3">The sequence shown here is derived from an EMBL/GenBank/DDBJ whole genome shotgun (WGS) entry which is preliminary data.</text>
</comment>
<dbReference type="InterPro" id="IPR050704">
    <property type="entry name" value="Peptidase_C85-like"/>
</dbReference>
<dbReference type="OrthoDB" id="246725at2759"/>
<dbReference type="GO" id="GO:0004843">
    <property type="term" value="F:cysteine-type deubiquitinase activity"/>
    <property type="evidence" value="ECO:0007669"/>
    <property type="project" value="TreeGrafter"/>
</dbReference>
<dbReference type="GO" id="GO:0016579">
    <property type="term" value="P:protein deubiquitination"/>
    <property type="evidence" value="ECO:0007669"/>
    <property type="project" value="TreeGrafter"/>
</dbReference>
<dbReference type="SUPFAM" id="SSF54001">
    <property type="entry name" value="Cysteine proteinases"/>
    <property type="match status" value="1"/>
</dbReference>
<dbReference type="Pfam" id="PF02338">
    <property type="entry name" value="OTU"/>
    <property type="match status" value="1"/>
</dbReference>
<evidence type="ECO:0000313" key="3">
    <source>
        <dbReference type="EMBL" id="ESS67434.1"/>
    </source>
</evidence>
<feature type="domain" description="OTU" evidence="2">
    <location>
        <begin position="336"/>
        <end position="466"/>
    </location>
</feature>
<dbReference type="InterPro" id="IPR038765">
    <property type="entry name" value="Papain-like_cys_pep_sf"/>
</dbReference>
<reference evidence="3 4" key="1">
    <citation type="journal article" date="2014" name="Genome Announc.">
        <title>Trypanosoma cruzi Clone Dm28c Draft Genome Sequence.</title>
        <authorList>
            <person name="Grisard E.C."/>
            <person name="Teixeira S.M."/>
            <person name="de Almeida L.G."/>
            <person name="Stoco P.H."/>
            <person name="Gerber A.L."/>
            <person name="Talavera-Lopez C."/>
            <person name="Lima O.C."/>
            <person name="Andersson B."/>
            <person name="de Vasconcelos A.T."/>
        </authorList>
    </citation>
    <scope>NUCLEOTIDE SEQUENCE [LARGE SCALE GENOMIC DNA]</scope>
    <source>
        <strain evidence="3 4">Dm28c</strain>
    </source>
</reference>
<sequence length="861" mass="93156">MGGCSSSQTCLTRGPIPSQLTLISENADGGAADAECGEPIANYVATSPNGLEREKEEEEEAGRKCLPHLRHPQLTIRTGANDMEWGEDGWAAGPISDGRKYALTPVVPVTPFTTRDVRKRIVSEFQKHYGACGDTGEAVTPCTTDEAKKPSNKLSDNAAENTPMDTNKLEAPKPSAISAALPNMDRSGVEMTPVASIGEESKGVTEKWEGSSAVSFHPITFQAINQTPQPASPQSREPSLTKSQEGDAQQESFFTIETSKKRRSFIGFRKNLKKTVVNRGSGSVGADKEENEANRFLSRSNSNAKPQTDEAPLLTREHFIRIGTQRLEKRLFELKLVEHRVKGDGNCQFRALAQQLLGSEDLHEIIRVHVLTYMKGVRERFDCYFANKEEADGYYGRMLKSGTWGDELTLRAASDSLHINIHVLSSEQQNFYITYHPGADSPLPPAFLVDVTTLRQQRHLQSNANMSHLTQTATVVKEGKGGGSGMGALVVETEAEEGGGGRGRGGCACSRKSGGVQPTAFKSRKTAASTQNTKNHENGEEEEEVIVDACGLQRSLQRKLTQSTIRAAATPKRDSFASGGYPESTNRNVFFAAVEAPAVAMTGDAANKSGAGGYLDLSFTVQSGEESFVGGFSQSTHLRTVSQEIARLCSIGTEGVENKGKQHITLLLAHPTPVETLPSTQQEVESTPYLHMPLTTTVSNVLPKMDSSFLLFSPLHGDIDGITPSVACDSTLPAAQTSAFSSDMDVNTAVCVANRFPVLRDDESVFVFEGHSEPIDVFLSYLSPVHYNALIVAEERTTPSAVSLMSQQDKLGPCVESLSLPDVGTFLPFLKRVVSDKTVSGGNLSSVKTEPPQSWRHIEAK</sequence>
<organism evidence="3 4">
    <name type="scientific">Trypanosoma cruzi Dm28c</name>
    <dbReference type="NCBI Taxonomy" id="1416333"/>
    <lineage>
        <taxon>Eukaryota</taxon>
        <taxon>Discoba</taxon>
        <taxon>Euglenozoa</taxon>
        <taxon>Kinetoplastea</taxon>
        <taxon>Metakinetoplastina</taxon>
        <taxon>Trypanosomatida</taxon>
        <taxon>Trypanosomatidae</taxon>
        <taxon>Trypanosoma</taxon>
        <taxon>Schizotrypanum</taxon>
    </lineage>
</organism>
<protein>
    <recommendedName>
        <fullName evidence="2">OTU domain-containing protein</fullName>
    </recommendedName>
</protein>
<evidence type="ECO:0000259" key="2">
    <source>
        <dbReference type="PROSITE" id="PS50802"/>
    </source>
</evidence>
<proteinExistence type="predicted"/>
<dbReference type="PROSITE" id="PS50802">
    <property type="entry name" value="OTU"/>
    <property type="match status" value="1"/>
</dbReference>
<dbReference type="Proteomes" id="UP000017861">
    <property type="component" value="Unassembled WGS sequence"/>
</dbReference>
<evidence type="ECO:0000256" key="1">
    <source>
        <dbReference type="SAM" id="MobiDB-lite"/>
    </source>
</evidence>
<accession>V5BI58</accession>
<dbReference type="Gene3D" id="3.90.70.80">
    <property type="match status" value="1"/>
</dbReference>
<evidence type="ECO:0000313" key="4">
    <source>
        <dbReference type="Proteomes" id="UP000017861"/>
    </source>
</evidence>